<feature type="compositionally biased region" description="Pro residues" evidence="1">
    <location>
        <begin position="9"/>
        <end position="42"/>
    </location>
</feature>
<reference evidence="2" key="1">
    <citation type="submission" date="2021-01" db="EMBL/GenBank/DDBJ databases">
        <authorList>
            <person name="Corre E."/>
            <person name="Pelletier E."/>
            <person name="Niang G."/>
            <person name="Scheremetjew M."/>
            <person name="Finn R."/>
            <person name="Kale V."/>
            <person name="Holt S."/>
            <person name="Cochrane G."/>
            <person name="Meng A."/>
            <person name="Brown T."/>
            <person name="Cohen L."/>
        </authorList>
    </citation>
    <scope>NUCLEOTIDE SEQUENCE</scope>
    <source>
        <strain evidence="2">UTEX LB 985</strain>
    </source>
</reference>
<protein>
    <recommendedName>
        <fullName evidence="3">Tudor domain-containing protein</fullName>
    </recommendedName>
</protein>
<feature type="region of interest" description="Disordered" evidence="1">
    <location>
        <begin position="1"/>
        <end position="46"/>
    </location>
</feature>
<evidence type="ECO:0000256" key="1">
    <source>
        <dbReference type="SAM" id="MobiDB-lite"/>
    </source>
</evidence>
<organism evidence="2">
    <name type="scientific">Haptolina brevifila</name>
    <dbReference type="NCBI Taxonomy" id="156173"/>
    <lineage>
        <taxon>Eukaryota</taxon>
        <taxon>Haptista</taxon>
        <taxon>Haptophyta</taxon>
        <taxon>Prymnesiophyceae</taxon>
        <taxon>Prymnesiales</taxon>
        <taxon>Prymnesiaceae</taxon>
        <taxon>Haptolina</taxon>
    </lineage>
</organism>
<dbReference type="AlphaFoldDB" id="A0A7S2G222"/>
<dbReference type="Gene3D" id="2.30.30.140">
    <property type="match status" value="2"/>
</dbReference>
<feature type="region of interest" description="Disordered" evidence="1">
    <location>
        <begin position="150"/>
        <end position="170"/>
    </location>
</feature>
<sequence>MANPFQPTSLPPRPPPLPPSLPRPPPLSSLPLPPALPSPPSAPTTFESTLPCAYTEAVVGRRVSIQWRGCSGEPWYDGCVVGYGASMHKVRYDDGERKRHNLAKEEAAGQLRWLDERPVVVEEAAGQLKWLDKRPVEMDVVNMSAVRSLRARQPPPLPPPTPLPTTAEERASYDGGVVGRRVSIHWRGDSGEPWYNGRVIGFTVGSGTHTILYDDGEKKRHALAQEEAYKQLKWLD</sequence>
<gene>
    <name evidence="2" type="ORF">CBRE1094_LOCUS9014</name>
</gene>
<evidence type="ECO:0008006" key="3">
    <source>
        <dbReference type="Google" id="ProtNLM"/>
    </source>
</evidence>
<dbReference type="EMBL" id="HBGU01016651">
    <property type="protein sequence ID" value="CAD9426074.1"/>
    <property type="molecule type" value="Transcribed_RNA"/>
</dbReference>
<proteinExistence type="predicted"/>
<accession>A0A7S2G222</accession>
<name>A0A7S2G222_9EUKA</name>
<evidence type="ECO:0000313" key="2">
    <source>
        <dbReference type="EMBL" id="CAD9426074.1"/>
    </source>
</evidence>
<feature type="compositionally biased region" description="Pro residues" evidence="1">
    <location>
        <begin position="153"/>
        <end position="163"/>
    </location>
</feature>